<accession>K0RPE1</accession>
<dbReference type="EMBL" id="AGNL01043065">
    <property type="protein sequence ID" value="EJK50741.1"/>
    <property type="molecule type" value="Genomic_DNA"/>
</dbReference>
<dbReference type="AlphaFoldDB" id="K0RPE1"/>
<keyword evidence="3" id="KW-1185">Reference proteome</keyword>
<feature type="compositionally biased region" description="Low complexity" evidence="1">
    <location>
        <begin position="83"/>
        <end position="96"/>
    </location>
</feature>
<comment type="caution">
    <text evidence="2">The sequence shown here is derived from an EMBL/GenBank/DDBJ whole genome shotgun (WGS) entry which is preliminary data.</text>
</comment>
<feature type="compositionally biased region" description="Low complexity" evidence="1">
    <location>
        <begin position="19"/>
        <end position="34"/>
    </location>
</feature>
<feature type="region of interest" description="Disordered" evidence="1">
    <location>
        <begin position="70"/>
        <end position="127"/>
    </location>
</feature>
<evidence type="ECO:0000256" key="1">
    <source>
        <dbReference type="SAM" id="MobiDB-lite"/>
    </source>
</evidence>
<gene>
    <name evidence="2" type="ORF">THAOC_30167</name>
</gene>
<evidence type="ECO:0000313" key="2">
    <source>
        <dbReference type="EMBL" id="EJK50741.1"/>
    </source>
</evidence>
<evidence type="ECO:0000313" key="3">
    <source>
        <dbReference type="Proteomes" id="UP000266841"/>
    </source>
</evidence>
<protein>
    <submittedName>
        <fullName evidence="2">Uncharacterized protein</fullName>
    </submittedName>
</protein>
<feature type="compositionally biased region" description="Basic and acidic residues" evidence="1">
    <location>
        <begin position="97"/>
        <end position="117"/>
    </location>
</feature>
<proteinExistence type="predicted"/>
<reference evidence="2 3" key="1">
    <citation type="journal article" date="2012" name="Genome Biol.">
        <title>Genome and low-iron response of an oceanic diatom adapted to chronic iron limitation.</title>
        <authorList>
            <person name="Lommer M."/>
            <person name="Specht M."/>
            <person name="Roy A.S."/>
            <person name="Kraemer L."/>
            <person name="Andreson R."/>
            <person name="Gutowska M.A."/>
            <person name="Wolf J."/>
            <person name="Bergner S.V."/>
            <person name="Schilhabel M.B."/>
            <person name="Klostermeier U.C."/>
            <person name="Beiko R.G."/>
            <person name="Rosenstiel P."/>
            <person name="Hippler M."/>
            <person name="Laroche J."/>
        </authorList>
    </citation>
    <scope>NUCLEOTIDE SEQUENCE [LARGE SCALE GENOMIC DNA]</scope>
    <source>
        <strain evidence="2 3">CCMP1005</strain>
    </source>
</reference>
<sequence>YGKWSGQSSGYGWRELGAEAESSSAWESTQWESTQSGTVSNPTWNGQAPDIVGGGTQKCAPPKYAICSMGEGKSGKTKGGIAGLDSSGKVSLSVSESQRRGALPDRRRASEPRHRLPDATLHNPTNF</sequence>
<dbReference type="Proteomes" id="UP000266841">
    <property type="component" value="Unassembled WGS sequence"/>
</dbReference>
<feature type="compositionally biased region" description="Polar residues" evidence="1">
    <location>
        <begin position="35"/>
        <end position="46"/>
    </location>
</feature>
<feature type="non-terminal residue" evidence="2">
    <location>
        <position position="1"/>
    </location>
</feature>
<name>K0RPE1_THAOC</name>
<feature type="region of interest" description="Disordered" evidence="1">
    <location>
        <begin position="17"/>
        <end position="55"/>
    </location>
</feature>
<organism evidence="2 3">
    <name type="scientific">Thalassiosira oceanica</name>
    <name type="common">Marine diatom</name>
    <dbReference type="NCBI Taxonomy" id="159749"/>
    <lineage>
        <taxon>Eukaryota</taxon>
        <taxon>Sar</taxon>
        <taxon>Stramenopiles</taxon>
        <taxon>Ochrophyta</taxon>
        <taxon>Bacillariophyta</taxon>
        <taxon>Coscinodiscophyceae</taxon>
        <taxon>Thalassiosirophycidae</taxon>
        <taxon>Thalassiosirales</taxon>
        <taxon>Thalassiosiraceae</taxon>
        <taxon>Thalassiosira</taxon>
    </lineage>
</organism>